<accession>A0A3L8PQM0</accession>
<comment type="caution">
    <text evidence="2">The sequence shown here is derived from an EMBL/GenBank/DDBJ whole genome shotgun (WGS) entry which is preliminary data.</text>
</comment>
<gene>
    <name evidence="2" type="ORF">D5018_21310</name>
</gene>
<evidence type="ECO:0000313" key="2">
    <source>
        <dbReference type="EMBL" id="RLV57677.1"/>
    </source>
</evidence>
<dbReference type="AlphaFoldDB" id="A0A3L8PQM0"/>
<reference evidence="2 3" key="1">
    <citation type="submission" date="2018-09" db="EMBL/GenBank/DDBJ databases">
        <title>Phylogeny of the Shewanellaceae, and recommendation for two new genera, Pseudoshewanella and Parashewanella.</title>
        <authorList>
            <person name="Wang G."/>
        </authorList>
    </citation>
    <scope>NUCLEOTIDE SEQUENCE [LARGE SCALE GENOMIC DNA]</scope>
    <source>
        <strain evidence="2 3">C51</strain>
    </source>
</reference>
<dbReference type="EMBL" id="QZEI01000188">
    <property type="protein sequence ID" value="RLV57677.1"/>
    <property type="molecule type" value="Genomic_DNA"/>
</dbReference>
<dbReference type="RefSeq" id="WP_121840972.1">
    <property type="nucleotide sequence ID" value="NZ_ML014937.1"/>
</dbReference>
<name>A0A3L8PQM0_9GAMM</name>
<evidence type="ECO:0000313" key="3">
    <source>
        <dbReference type="Proteomes" id="UP000281474"/>
    </source>
</evidence>
<keyword evidence="3" id="KW-1185">Reference proteome</keyword>
<keyword evidence="1" id="KW-1133">Transmembrane helix</keyword>
<dbReference type="Proteomes" id="UP000281474">
    <property type="component" value="Unassembled WGS sequence"/>
</dbReference>
<keyword evidence="1" id="KW-0812">Transmembrane</keyword>
<protein>
    <submittedName>
        <fullName evidence="2">Uncharacterized protein</fullName>
    </submittedName>
</protein>
<proteinExistence type="predicted"/>
<organism evidence="2 3">
    <name type="scientific">Parashewanella curva</name>
    <dbReference type="NCBI Taxonomy" id="2338552"/>
    <lineage>
        <taxon>Bacteria</taxon>
        <taxon>Pseudomonadati</taxon>
        <taxon>Pseudomonadota</taxon>
        <taxon>Gammaproteobacteria</taxon>
        <taxon>Alteromonadales</taxon>
        <taxon>Shewanellaceae</taxon>
        <taxon>Parashewanella</taxon>
    </lineage>
</organism>
<evidence type="ECO:0000256" key="1">
    <source>
        <dbReference type="SAM" id="Phobius"/>
    </source>
</evidence>
<feature type="transmembrane region" description="Helical" evidence="1">
    <location>
        <begin position="42"/>
        <end position="59"/>
    </location>
</feature>
<keyword evidence="1" id="KW-0472">Membrane</keyword>
<dbReference type="OrthoDB" id="5828963at2"/>
<sequence>MKIVALFVQSLLWLSVAFSPTLLGLIVGVFVKFNLSGQFSDFAIPTFTLIGFIIGGFWAENIRKTIGLSAFLGRLIGHRDIDGAPR</sequence>